<accession>M9RIU9</accession>
<dbReference type="HOGENOM" id="CLU_136788_0_0_5"/>
<gene>
    <name evidence="2" type="ORF">OA238_c00200</name>
</gene>
<dbReference type="RefSeq" id="WP_015493538.1">
    <property type="nucleotide sequence ID" value="NC_020908.1"/>
</dbReference>
<proteinExistence type="predicted"/>
<evidence type="ECO:0000256" key="1">
    <source>
        <dbReference type="SAM" id="Phobius"/>
    </source>
</evidence>
<evidence type="ECO:0000313" key="3">
    <source>
        <dbReference type="Proteomes" id="UP000004688"/>
    </source>
</evidence>
<organism evidence="2 3">
    <name type="scientific">Octadecabacter arcticus 238</name>
    <dbReference type="NCBI Taxonomy" id="391616"/>
    <lineage>
        <taxon>Bacteria</taxon>
        <taxon>Pseudomonadati</taxon>
        <taxon>Pseudomonadota</taxon>
        <taxon>Alphaproteobacteria</taxon>
        <taxon>Rhodobacterales</taxon>
        <taxon>Roseobacteraceae</taxon>
        <taxon>Octadecabacter</taxon>
    </lineage>
</organism>
<dbReference type="OrthoDB" id="9814445at2"/>
<protein>
    <submittedName>
        <fullName evidence="2">Putative YGGT family protein</fullName>
    </submittedName>
</protein>
<dbReference type="InterPro" id="IPR003425">
    <property type="entry name" value="CCB3/YggT"/>
</dbReference>
<dbReference type="eggNOG" id="COG0762">
    <property type="taxonomic scope" value="Bacteria"/>
</dbReference>
<sequence>MVSIFSYSTKRRRAAHFIMSWLIQFQVLNIRQQFVAQIWYGLSRLLEPIYGPIRRIMPQMGGIDLAPLIALLAIQAIRIVLYNNAGSFV</sequence>
<feature type="transmembrane region" description="Helical" evidence="1">
    <location>
        <begin position="60"/>
        <end position="81"/>
    </location>
</feature>
<dbReference type="Pfam" id="PF02325">
    <property type="entry name" value="CCB3_YggT"/>
    <property type="match status" value="1"/>
</dbReference>
<dbReference type="STRING" id="391616.OA238_c00200"/>
<dbReference type="Proteomes" id="UP000004688">
    <property type="component" value="Chromosome"/>
</dbReference>
<dbReference type="AlphaFoldDB" id="M9RIU9"/>
<keyword evidence="1" id="KW-0472">Membrane</keyword>
<dbReference type="EMBL" id="CP003742">
    <property type="protein sequence ID" value="AGI70296.1"/>
    <property type="molecule type" value="Genomic_DNA"/>
</dbReference>
<keyword evidence="1" id="KW-0812">Transmembrane</keyword>
<dbReference type="GO" id="GO:0016020">
    <property type="term" value="C:membrane"/>
    <property type="evidence" value="ECO:0007669"/>
    <property type="project" value="InterPro"/>
</dbReference>
<reference evidence="2 3" key="1">
    <citation type="journal article" date="2013" name="PLoS ONE">
        <title>Poles Apart: Arctic and Antarctic Octadecabacter strains Share High Genome Plasticity and a New Type of Xanthorhodopsin.</title>
        <authorList>
            <person name="Vollmers J."/>
            <person name="Voget S."/>
            <person name="Dietrich S."/>
            <person name="Gollnow K."/>
            <person name="Smits M."/>
            <person name="Meyer K."/>
            <person name="Brinkhoff T."/>
            <person name="Simon M."/>
            <person name="Daniel R."/>
        </authorList>
    </citation>
    <scope>NUCLEOTIDE SEQUENCE [LARGE SCALE GENOMIC DNA]</scope>
    <source>
        <strain evidence="2 3">238</strain>
    </source>
</reference>
<name>M9RIU9_9RHOB</name>
<keyword evidence="3" id="KW-1185">Reference proteome</keyword>
<evidence type="ECO:0000313" key="2">
    <source>
        <dbReference type="EMBL" id="AGI70296.1"/>
    </source>
</evidence>
<dbReference type="KEGG" id="oar:OA238_c00200"/>
<keyword evidence="1" id="KW-1133">Transmembrane helix</keyword>